<reference evidence="2" key="1">
    <citation type="journal article" date="2022" name="Int. J. Mol. Sci.">
        <title>Draft Genome of Tanacetum Coccineum: Genomic Comparison of Closely Related Tanacetum-Family Plants.</title>
        <authorList>
            <person name="Yamashiro T."/>
            <person name="Shiraishi A."/>
            <person name="Nakayama K."/>
            <person name="Satake H."/>
        </authorList>
    </citation>
    <scope>NUCLEOTIDE SEQUENCE</scope>
</reference>
<proteinExistence type="predicted"/>
<name>A0ABQ5BEI8_9ASTR</name>
<dbReference type="InterPro" id="IPR043502">
    <property type="entry name" value="DNA/RNA_pol_sf"/>
</dbReference>
<comment type="caution">
    <text evidence="2">The sequence shown here is derived from an EMBL/GenBank/DDBJ whole genome shotgun (WGS) entry which is preliminary data.</text>
</comment>
<feature type="region of interest" description="Disordered" evidence="1">
    <location>
        <begin position="85"/>
        <end position="127"/>
    </location>
</feature>
<evidence type="ECO:0000313" key="2">
    <source>
        <dbReference type="EMBL" id="GJT13255.1"/>
    </source>
</evidence>
<organism evidence="2 3">
    <name type="scientific">Tanacetum coccineum</name>
    <dbReference type="NCBI Taxonomy" id="301880"/>
    <lineage>
        <taxon>Eukaryota</taxon>
        <taxon>Viridiplantae</taxon>
        <taxon>Streptophyta</taxon>
        <taxon>Embryophyta</taxon>
        <taxon>Tracheophyta</taxon>
        <taxon>Spermatophyta</taxon>
        <taxon>Magnoliopsida</taxon>
        <taxon>eudicotyledons</taxon>
        <taxon>Gunneridae</taxon>
        <taxon>Pentapetalae</taxon>
        <taxon>asterids</taxon>
        <taxon>campanulids</taxon>
        <taxon>Asterales</taxon>
        <taxon>Asteraceae</taxon>
        <taxon>Asteroideae</taxon>
        <taxon>Anthemideae</taxon>
        <taxon>Anthemidinae</taxon>
        <taxon>Tanacetum</taxon>
    </lineage>
</organism>
<feature type="compositionally biased region" description="Basic and acidic residues" evidence="1">
    <location>
        <begin position="112"/>
        <end position="124"/>
    </location>
</feature>
<keyword evidence="3" id="KW-1185">Reference proteome</keyword>
<evidence type="ECO:0000256" key="1">
    <source>
        <dbReference type="SAM" id="MobiDB-lite"/>
    </source>
</evidence>
<dbReference type="SUPFAM" id="SSF56672">
    <property type="entry name" value="DNA/RNA polymerases"/>
    <property type="match status" value="1"/>
</dbReference>
<dbReference type="Proteomes" id="UP001151760">
    <property type="component" value="Unassembled WGS sequence"/>
</dbReference>
<evidence type="ECO:0000313" key="3">
    <source>
        <dbReference type="Proteomes" id="UP001151760"/>
    </source>
</evidence>
<sequence>MRNSLAPFQAAVGCYASTDPRNGFVEDTVMVLVAQSAWHCRGVKDNNFRWVYTSRSYNRTYAWSLLVAQVADAARNFEILRDRDDYDRPERSDKRHKSGDQHQSSNQQNSHRGHDQRNDRHGSDRQAVVVTTVTTIATITLLTTTGAVRPSEHGSAVPHRATNSDPIKTRLPTGVILTLSAPHVDVDTQESVVVLQVLVLSAVKLVIFPCGIARRYTVLVRLPVSLLTRSQTHQPRLFADSGPWLQKQQVPSLGAEPNHKISLTAWLPIELKKLTTRELYGRSFPNERIMVSRVAFLGHIVSSEGITMDPAKVEAITKWPDPPASVTLSKGVYLGLAAYYQQILIDGFEELKQRIFSHQFHTLPPFQVDFKFISEVFKERSGVCTMQHGKVNLPYASRPAKAYERELKHETETLVRVTKGDDTNIQYHPGKSMWFDALIGNQEEARRLSGLSLRIVLPRHRIPSYVVMIFPSDRLREIFQLKFSTAFHPETERQSKRNDSDTGDMLRSCALEWTGKLETTTYVLVDFAGVTDALSSTNNEDKVFNPGILIHENLFEVTNFATPEKNVKKTTNASLILEDFNPPLYELPFHKEVLGLGALLSFSPENEEKVYNPGILTSKRVHTSLLSKLSHRGTKAFKVTKILESPMEIFPCFYQEDIRVLDVLCLHFYPP</sequence>
<protein>
    <submittedName>
        <fullName evidence="2">Uncharacterized protein</fullName>
    </submittedName>
</protein>
<feature type="compositionally biased region" description="Low complexity" evidence="1">
    <location>
        <begin position="101"/>
        <end position="110"/>
    </location>
</feature>
<reference evidence="2" key="2">
    <citation type="submission" date="2022-01" db="EMBL/GenBank/DDBJ databases">
        <authorList>
            <person name="Yamashiro T."/>
            <person name="Shiraishi A."/>
            <person name="Satake H."/>
            <person name="Nakayama K."/>
        </authorList>
    </citation>
    <scope>NUCLEOTIDE SEQUENCE</scope>
</reference>
<accession>A0ABQ5BEI8</accession>
<dbReference type="EMBL" id="BQNB010013215">
    <property type="protein sequence ID" value="GJT13255.1"/>
    <property type="molecule type" value="Genomic_DNA"/>
</dbReference>
<gene>
    <name evidence="2" type="ORF">Tco_0860297</name>
</gene>